<evidence type="ECO:0000256" key="1">
    <source>
        <dbReference type="SAM" id="MobiDB-lite"/>
    </source>
</evidence>
<feature type="region of interest" description="Disordered" evidence="1">
    <location>
        <begin position="44"/>
        <end position="98"/>
    </location>
</feature>
<protein>
    <submittedName>
        <fullName evidence="2">Uncharacterized protein</fullName>
    </submittedName>
</protein>
<evidence type="ECO:0000313" key="3">
    <source>
        <dbReference type="Proteomes" id="UP001243330"/>
    </source>
</evidence>
<organism evidence="2 3">
    <name type="scientific">Colletotrichum chrysophilum</name>
    <dbReference type="NCBI Taxonomy" id="1836956"/>
    <lineage>
        <taxon>Eukaryota</taxon>
        <taxon>Fungi</taxon>
        <taxon>Dikarya</taxon>
        <taxon>Ascomycota</taxon>
        <taxon>Pezizomycotina</taxon>
        <taxon>Sordariomycetes</taxon>
        <taxon>Hypocreomycetidae</taxon>
        <taxon>Glomerellales</taxon>
        <taxon>Glomerellaceae</taxon>
        <taxon>Colletotrichum</taxon>
        <taxon>Colletotrichum gloeosporioides species complex</taxon>
    </lineage>
</organism>
<evidence type="ECO:0000313" key="2">
    <source>
        <dbReference type="EMBL" id="KAK1844614.1"/>
    </source>
</evidence>
<dbReference type="AlphaFoldDB" id="A0AAD9AB91"/>
<proteinExistence type="predicted"/>
<accession>A0AAD9AB91</accession>
<sequence length="138" mass="15790">MKETSGSVFGKWTEKWEDDVEKAKAAEAFLQRRRRELKARIIAIRRKRKISPKKQHEKQPARPEKQAASLVPADNRDIKALPRGHRSKRAKKSPQSLLRTVLIAKNRKNIDLLLVSRRKRAQRENVAQGHDGSAAANS</sequence>
<feature type="compositionally biased region" description="Basic residues" evidence="1">
    <location>
        <begin position="44"/>
        <end position="56"/>
    </location>
</feature>
<dbReference type="Proteomes" id="UP001243330">
    <property type="component" value="Unassembled WGS sequence"/>
</dbReference>
<feature type="compositionally biased region" description="Basic residues" evidence="1">
    <location>
        <begin position="82"/>
        <end position="92"/>
    </location>
</feature>
<reference evidence="2" key="1">
    <citation type="submission" date="2023-01" db="EMBL/GenBank/DDBJ databases">
        <title>Colletotrichum chrysophilum M932 genome sequence.</title>
        <authorList>
            <person name="Baroncelli R."/>
        </authorList>
    </citation>
    <scope>NUCLEOTIDE SEQUENCE</scope>
    <source>
        <strain evidence="2">M932</strain>
    </source>
</reference>
<gene>
    <name evidence="2" type="ORF">CCHR01_12762</name>
</gene>
<keyword evidence="3" id="KW-1185">Reference proteome</keyword>
<name>A0AAD9AB91_9PEZI</name>
<comment type="caution">
    <text evidence="2">The sequence shown here is derived from an EMBL/GenBank/DDBJ whole genome shotgun (WGS) entry which is preliminary data.</text>
</comment>
<dbReference type="EMBL" id="JAQOWY010000304">
    <property type="protein sequence ID" value="KAK1844614.1"/>
    <property type="molecule type" value="Genomic_DNA"/>
</dbReference>